<evidence type="ECO:0000313" key="1">
    <source>
        <dbReference type="EMBL" id="MQM09279.1"/>
    </source>
</evidence>
<accession>A0A843WHN1</accession>
<sequence length="74" mass="8388">MRANRCDQSSSSFRKRQWMPSPFVVNSIFPRKNTKNRRRSLSALSPSSGSWKYTARARPAARCTNSCSISSDLC</sequence>
<dbReference type="Proteomes" id="UP000652761">
    <property type="component" value="Unassembled WGS sequence"/>
</dbReference>
<organism evidence="1 2">
    <name type="scientific">Colocasia esculenta</name>
    <name type="common">Wild taro</name>
    <name type="synonym">Arum esculentum</name>
    <dbReference type="NCBI Taxonomy" id="4460"/>
    <lineage>
        <taxon>Eukaryota</taxon>
        <taxon>Viridiplantae</taxon>
        <taxon>Streptophyta</taxon>
        <taxon>Embryophyta</taxon>
        <taxon>Tracheophyta</taxon>
        <taxon>Spermatophyta</taxon>
        <taxon>Magnoliopsida</taxon>
        <taxon>Liliopsida</taxon>
        <taxon>Araceae</taxon>
        <taxon>Aroideae</taxon>
        <taxon>Colocasieae</taxon>
        <taxon>Colocasia</taxon>
    </lineage>
</organism>
<proteinExistence type="predicted"/>
<protein>
    <submittedName>
        <fullName evidence="1">Uncharacterized protein</fullName>
    </submittedName>
</protein>
<feature type="non-terminal residue" evidence="1">
    <location>
        <position position="74"/>
    </location>
</feature>
<name>A0A843WHN1_COLES</name>
<dbReference type="AlphaFoldDB" id="A0A843WHN1"/>
<comment type="caution">
    <text evidence="1">The sequence shown here is derived from an EMBL/GenBank/DDBJ whole genome shotgun (WGS) entry which is preliminary data.</text>
</comment>
<evidence type="ECO:0000313" key="2">
    <source>
        <dbReference type="Proteomes" id="UP000652761"/>
    </source>
</evidence>
<dbReference type="EMBL" id="NMUH01004333">
    <property type="protein sequence ID" value="MQM09279.1"/>
    <property type="molecule type" value="Genomic_DNA"/>
</dbReference>
<gene>
    <name evidence="1" type="ORF">Taro_042143</name>
</gene>
<keyword evidence="2" id="KW-1185">Reference proteome</keyword>
<reference evidence="1" key="1">
    <citation type="submission" date="2017-07" db="EMBL/GenBank/DDBJ databases">
        <title>Taro Niue Genome Assembly and Annotation.</title>
        <authorList>
            <person name="Atibalentja N."/>
            <person name="Keating K."/>
            <person name="Fields C.J."/>
        </authorList>
    </citation>
    <scope>NUCLEOTIDE SEQUENCE</scope>
    <source>
        <strain evidence="1">Niue_2</strain>
        <tissue evidence="1">Leaf</tissue>
    </source>
</reference>